<evidence type="ECO:0000256" key="8">
    <source>
        <dbReference type="PROSITE-ProRule" id="PRU01193"/>
    </source>
</evidence>
<dbReference type="Gene3D" id="3.10.580.10">
    <property type="entry name" value="CBS-domain"/>
    <property type="match status" value="2"/>
</dbReference>
<dbReference type="InterPro" id="IPR046342">
    <property type="entry name" value="CBS_dom_sf"/>
</dbReference>
<name>A0AAN9PXX6_CANGL</name>
<dbReference type="Pfam" id="PF11947">
    <property type="entry name" value="DUF3464"/>
    <property type="match status" value="1"/>
</dbReference>
<evidence type="ECO:0000256" key="6">
    <source>
        <dbReference type="ARBA" id="ARBA00023136"/>
    </source>
</evidence>
<comment type="subcellular location">
    <subcellularLocation>
        <location evidence="1">Membrane</location>
        <topology evidence="1">Multi-pass membrane protein</topology>
    </subcellularLocation>
</comment>
<comment type="caution">
    <text evidence="12">The sequence shown here is derived from an EMBL/GenBank/DDBJ whole genome shotgun (WGS) entry which is preliminary data.</text>
</comment>
<dbReference type="GO" id="GO:0016020">
    <property type="term" value="C:membrane"/>
    <property type="evidence" value="ECO:0007669"/>
    <property type="project" value="UniProtKB-SubCell"/>
</dbReference>
<evidence type="ECO:0000313" key="12">
    <source>
        <dbReference type="EMBL" id="KAK7315141.1"/>
    </source>
</evidence>
<evidence type="ECO:0000256" key="9">
    <source>
        <dbReference type="SAM" id="MobiDB-lite"/>
    </source>
</evidence>
<accession>A0AAN9PXX6</accession>
<evidence type="ECO:0000313" key="13">
    <source>
        <dbReference type="Proteomes" id="UP001367508"/>
    </source>
</evidence>
<feature type="transmembrane region" description="Helical" evidence="10">
    <location>
        <begin position="12"/>
        <end position="40"/>
    </location>
</feature>
<dbReference type="Pfam" id="PF01595">
    <property type="entry name" value="CNNM"/>
    <property type="match status" value="1"/>
</dbReference>
<gene>
    <name evidence="12" type="ORF">VNO77_33673</name>
</gene>
<feature type="transmembrane region" description="Helical" evidence="10">
    <location>
        <begin position="124"/>
        <end position="144"/>
    </location>
</feature>
<keyword evidence="7" id="KW-0325">Glycoprotein</keyword>
<keyword evidence="4 8" id="KW-1133">Transmembrane helix</keyword>
<keyword evidence="3" id="KW-0677">Repeat</keyword>
<evidence type="ECO:0000256" key="5">
    <source>
        <dbReference type="ARBA" id="ARBA00023122"/>
    </source>
</evidence>
<dbReference type="CDD" id="cd04590">
    <property type="entry name" value="CBS_pair_CorC_HlyC_assoc"/>
    <property type="match status" value="1"/>
</dbReference>
<feature type="transmembrane region" description="Helical" evidence="10">
    <location>
        <begin position="593"/>
        <end position="616"/>
    </location>
</feature>
<dbReference type="PANTHER" id="PTHR12064:SF99">
    <property type="entry name" value="DUF21 DOMAIN PLANT PROTEIN"/>
    <property type="match status" value="1"/>
</dbReference>
<evidence type="ECO:0000256" key="1">
    <source>
        <dbReference type="ARBA" id="ARBA00004141"/>
    </source>
</evidence>
<dbReference type="PROSITE" id="PS51846">
    <property type="entry name" value="CNNM"/>
    <property type="match status" value="1"/>
</dbReference>
<feature type="region of interest" description="Disordered" evidence="9">
    <location>
        <begin position="514"/>
        <end position="546"/>
    </location>
</feature>
<evidence type="ECO:0000256" key="7">
    <source>
        <dbReference type="ARBA" id="ARBA00023180"/>
    </source>
</evidence>
<dbReference type="InterPro" id="IPR002550">
    <property type="entry name" value="CNNM"/>
</dbReference>
<feature type="transmembrane region" description="Helical" evidence="10">
    <location>
        <begin position="90"/>
        <end position="112"/>
    </location>
</feature>
<dbReference type="AlphaFoldDB" id="A0AAN9PXX6"/>
<feature type="domain" description="CNNM transmembrane" evidence="11">
    <location>
        <begin position="9"/>
        <end position="192"/>
    </location>
</feature>
<dbReference type="PANTHER" id="PTHR12064">
    <property type="entry name" value="METAL TRANSPORTER CNNM"/>
    <property type="match status" value="1"/>
</dbReference>
<evidence type="ECO:0000256" key="10">
    <source>
        <dbReference type="SAM" id="Phobius"/>
    </source>
</evidence>
<evidence type="ECO:0000256" key="3">
    <source>
        <dbReference type="ARBA" id="ARBA00022737"/>
    </source>
</evidence>
<feature type="transmembrane region" description="Helical" evidence="10">
    <location>
        <begin position="562"/>
        <end position="581"/>
    </location>
</feature>
<dbReference type="EMBL" id="JAYMYQ010000008">
    <property type="protein sequence ID" value="KAK7315141.1"/>
    <property type="molecule type" value="Genomic_DNA"/>
</dbReference>
<dbReference type="SUPFAM" id="SSF54631">
    <property type="entry name" value="CBS-domain pair"/>
    <property type="match status" value="1"/>
</dbReference>
<dbReference type="InterPro" id="IPR021855">
    <property type="entry name" value="PAM68-like"/>
</dbReference>
<dbReference type="InterPro" id="IPR044751">
    <property type="entry name" value="Ion_transp-like_CBS"/>
</dbReference>
<keyword evidence="6 8" id="KW-0472">Membrane</keyword>
<dbReference type="GO" id="GO:0030026">
    <property type="term" value="P:intracellular manganese ion homeostasis"/>
    <property type="evidence" value="ECO:0007669"/>
    <property type="project" value="TreeGrafter"/>
</dbReference>
<protein>
    <recommendedName>
        <fullName evidence="11">CNNM transmembrane domain-containing protein</fullName>
    </recommendedName>
</protein>
<sequence length="648" mass="72625">MKEYEFPCCELYFWVFLIICLVLVSLAGIVSGLALGLLSFSQVDLEVLIKAGRPRDRKHAERIQPFVKNGHFVLCTLLLGKSLAMEALPIFMDSIIPSWFTILMSAPLVTVFAEILPQAVCSRYGLTLGAMMAPFVQLLLLIFFPITYPASKVLDWALGKEHSVLLRRSELKTYVDLHANEAGKGGELSHHETSIITGAMDLTQKTAKDAMTPISETFSLDINSKLDMHTMTQIMSKGHSRIPVHSGHPRNVIGLILVKNLIFCRPEDETPMKNLIIRKIPRVYESWPLYEILNQFQKGHSHMAIVLKSNKDKENTTAHAVGTPTFLNIITNKISNPVQVTGESNSTFVLETSQRSSIYESTTYYSDVEFQSPTLQNVMELDKEIHQESSQWEPENGYFSQEKIESLSAIQDEEVIGIITMEDVMEQLLQGDILDETDQYVHVQKNIRINLLQSLRSQSRSSRRASGSEAMKTLICASNPALYLSKFSPPWKPKFPTFYPAEKLNHPLSTIKPHASTKGFSSSRPSSVEESDVTNNKKPIRGKNNGDDELPKEVMYRITGRILFAVGVPMGLGLAFLHLFGELKDAQVWDAPLWVPFLTTFLTFGASTIGIAYGALSTSLDAEKKGSFLGLEQVQKNWVEMWQEEDAS</sequence>
<evidence type="ECO:0000256" key="4">
    <source>
        <dbReference type="ARBA" id="ARBA00022989"/>
    </source>
</evidence>
<dbReference type="GO" id="GO:0010960">
    <property type="term" value="P:magnesium ion homeostasis"/>
    <property type="evidence" value="ECO:0007669"/>
    <property type="project" value="InterPro"/>
</dbReference>
<reference evidence="12 13" key="1">
    <citation type="submission" date="2024-01" db="EMBL/GenBank/DDBJ databases">
        <title>The genomes of 5 underutilized Papilionoideae crops provide insights into root nodulation and disease resistanc.</title>
        <authorList>
            <person name="Jiang F."/>
        </authorList>
    </citation>
    <scope>NUCLEOTIDE SEQUENCE [LARGE SCALE GENOMIC DNA]</scope>
    <source>
        <strain evidence="12">LVBAO_FW01</strain>
        <tissue evidence="12">Leaves</tissue>
    </source>
</reference>
<proteinExistence type="predicted"/>
<evidence type="ECO:0000259" key="11">
    <source>
        <dbReference type="PROSITE" id="PS51846"/>
    </source>
</evidence>
<evidence type="ECO:0000256" key="2">
    <source>
        <dbReference type="ARBA" id="ARBA00022692"/>
    </source>
</evidence>
<keyword evidence="2 8" id="KW-0812">Transmembrane</keyword>
<dbReference type="InterPro" id="IPR045095">
    <property type="entry name" value="ACDP"/>
</dbReference>
<keyword evidence="13" id="KW-1185">Reference proteome</keyword>
<organism evidence="12 13">
    <name type="scientific">Canavalia gladiata</name>
    <name type="common">Sword bean</name>
    <name type="synonym">Dolichos gladiatus</name>
    <dbReference type="NCBI Taxonomy" id="3824"/>
    <lineage>
        <taxon>Eukaryota</taxon>
        <taxon>Viridiplantae</taxon>
        <taxon>Streptophyta</taxon>
        <taxon>Embryophyta</taxon>
        <taxon>Tracheophyta</taxon>
        <taxon>Spermatophyta</taxon>
        <taxon>Magnoliopsida</taxon>
        <taxon>eudicotyledons</taxon>
        <taxon>Gunneridae</taxon>
        <taxon>Pentapetalae</taxon>
        <taxon>rosids</taxon>
        <taxon>fabids</taxon>
        <taxon>Fabales</taxon>
        <taxon>Fabaceae</taxon>
        <taxon>Papilionoideae</taxon>
        <taxon>50 kb inversion clade</taxon>
        <taxon>NPAAA clade</taxon>
        <taxon>indigoferoid/millettioid clade</taxon>
        <taxon>Phaseoleae</taxon>
        <taxon>Canavalia</taxon>
    </lineage>
</organism>
<dbReference type="Proteomes" id="UP001367508">
    <property type="component" value="Unassembled WGS sequence"/>
</dbReference>
<dbReference type="GO" id="GO:0005737">
    <property type="term" value="C:cytoplasm"/>
    <property type="evidence" value="ECO:0007669"/>
    <property type="project" value="TreeGrafter"/>
</dbReference>
<keyword evidence="5" id="KW-0129">CBS domain</keyword>
<dbReference type="FunFam" id="3.10.580.10:FF:000015">
    <property type="entry name" value="DUF21 domain-containing protein"/>
    <property type="match status" value="1"/>
</dbReference>